<dbReference type="OrthoDB" id="205255at2759"/>
<dbReference type="Pfam" id="PF08718">
    <property type="entry name" value="GLTP"/>
    <property type="match status" value="1"/>
</dbReference>
<evidence type="ECO:0000256" key="1">
    <source>
        <dbReference type="ARBA" id="ARBA00022448"/>
    </source>
</evidence>
<evidence type="ECO:0000313" key="4">
    <source>
        <dbReference type="Proteomes" id="UP000613740"/>
    </source>
</evidence>
<dbReference type="Gene3D" id="1.10.3520.10">
    <property type="entry name" value="Glycolipid transfer protein"/>
    <property type="match status" value="1"/>
</dbReference>
<dbReference type="PANTHER" id="PTHR10219:SF25">
    <property type="entry name" value="PLECKSTRIN HOMOLOGY DOMAIN-CONTAINING FAMILY A MEMBER 8"/>
    <property type="match status" value="1"/>
</dbReference>
<keyword evidence="4" id="KW-1185">Reference proteome</keyword>
<reference evidence="3" key="1">
    <citation type="journal article" date="2020" name="bioRxiv">
        <title>Comparative genomics of Chlamydomonas.</title>
        <authorList>
            <person name="Craig R.J."/>
            <person name="Hasan A.R."/>
            <person name="Ness R.W."/>
            <person name="Keightley P.D."/>
        </authorList>
    </citation>
    <scope>NUCLEOTIDE SEQUENCE</scope>
    <source>
        <strain evidence="3">CCAP 11/173</strain>
    </source>
</reference>
<keyword evidence="1" id="KW-0813">Transport</keyword>
<dbReference type="FunFam" id="1.10.3520.10:FF:000001">
    <property type="entry name" value="Pleckstrin domain-containing family A member 8"/>
    <property type="match status" value="1"/>
</dbReference>
<name>A0A835WTD4_9CHLO</name>
<evidence type="ECO:0000259" key="2">
    <source>
        <dbReference type="Pfam" id="PF08718"/>
    </source>
</evidence>
<comment type="caution">
    <text evidence="3">The sequence shown here is derived from an EMBL/GenBank/DDBJ whole genome shotgun (WGS) entry which is preliminary data.</text>
</comment>
<accession>A0A835WTD4</accession>
<proteinExistence type="predicted"/>
<sequence length="202" mass="22539">MSSAFTQASALFPNVKGPDGFIQTLPFLDVCRQVLPVVDKLGTAFALVKTDIGGNIERLAQRAAKDPERYRRLFTIVQDEVVEKTHTESTSCTKGLLWLKRAMEFICALLRRIHDDAATPLSTEVDETYRATLMQFHGFFVSNAFWLAFKFVPSRDEFLTSVGGSGPEVMGEMLGFVDGFGAILEEVHKWMVEQGLNDPTKV</sequence>
<protein>
    <recommendedName>
        <fullName evidence="2">Glycolipid transfer protein domain-containing protein</fullName>
    </recommendedName>
</protein>
<dbReference type="PANTHER" id="PTHR10219">
    <property type="entry name" value="GLYCOLIPID TRANSFER PROTEIN-RELATED"/>
    <property type="match status" value="1"/>
</dbReference>
<dbReference type="GO" id="GO:1902388">
    <property type="term" value="F:ceramide 1-phosphate transfer activity"/>
    <property type="evidence" value="ECO:0007669"/>
    <property type="project" value="TreeGrafter"/>
</dbReference>
<evidence type="ECO:0000313" key="3">
    <source>
        <dbReference type="EMBL" id="KAG2453627.1"/>
    </source>
</evidence>
<gene>
    <name evidence="3" type="ORF">HYH02_001842</name>
</gene>
<dbReference type="Proteomes" id="UP000613740">
    <property type="component" value="Unassembled WGS sequence"/>
</dbReference>
<dbReference type="GO" id="GO:0016020">
    <property type="term" value="C:membrane"/>
    <property type="evidence" value="ECO:0007669"/>
    <property type="project" value="TreeGrafter"/>
</dbReference>
<dbReference type="InterPro" id="IPR036497">
    <property type="entry name" value="GLTP_sf"/>
</dbReference>
<dbReference type="GO" id="GO:0005829">
    <property type="term" value="C:cytosol"/>
    <property type="evidence" value="ECO:0007669"/>
    <property type="project" value="TreeGrafter"/>
</dbReference>
<dbReference type="EMBL" id="JAEHOD010000003">
    <property type="protein sequence ID" value="KAG2453627.1"/>
    <property type="molecule type" value="Genomic_DNA"/>
</dbReference>
<dbReference type="GO" id="GO:1902387">
    <property type="term" value="F:ceramide 1-phosphate binding"/>
    <property type="evidence" value="ECO:0007669"/>
    <property type="project" value="TreeGrafter"/>
</dbReference>
<feature type="domain" description="Glycolipid transfer protein" evidence="2">
    <location>
        <begin position="22"/>
        <end position="163"/>
    </location>
</feature>
<dbReference type="SUPFAM" id="SSF110004">
    <property type="entry name" value="Glycolipid transfer protein, GLTP"/>
    <property type="match status" value="1"/>
</dbReference>
<dbReference type="InterPro" id="IPR014830">
    <property type="entry name" value="Glycolipid_transfer_prot_dom"/>
</dbReference>
<dbReference type="AlphaFoldDB" id="A0A835WTD4"/>
<organism evidence="3 4">
    <name type="scientific">Chlamydomonas schloesseri</name>
    <dbReference type="NCBI Taxonomy" id="2026947"/>
    <lineage>
        <taxon>Eukaryota</taxon>
        <taxon>Viridiplantae</taxon>
        <taxon>Chlorophyta</taxon>
        <taxon>core chlorophytes</taxon>
        <taxon>Chlorophyceae</taxon>
        <taxon>CS clade</taxon>
        <taxon>Chlamydomonadales</taxon>
        <taxon>Chlamydomonadaceae</taxon>
        <taxon>Chlamydomonas</taxon>
    </lineage>
</organism>